<dbReference type="Proteomes" id="UP000285532">
    <property type="component" value="Unassembled WGS sequence"/>
</dbReference>
<comment type="caution">
    <text evidence="1">The sequence shown here is derived from an EMBL/GenBank/DDBJ whole genome shotgun (WGS) entry which is preliminary data.</text>
</comment>
<protein>
    <submittedName>
        <fullName evidence="1">Uncharacterized protein</fullName>
    </submittedName>
</protein>
<evidence type="ECO:0000313" key="2">
    <source>
        <dbReference type="Proteomes" id="UP000285532"/>
    </source>
</evidence>
<organism evidence="1 2">
    <name type="scientific">Lacticaseibacillus paracasei</name>
    <name type="common">Lactobacillus paracasei</name>
    <dbReference type="NCBI Taxonomy" id="1597"/>
    <lineage>
        <taxon>Bacteria</taxon>
        <taxon>Bacillati</taxon>
        <taxon>Bacillota</taxon>
        <taxon>Bacilli</taxon>
        <taxon>Lactobacillales</taxon>
        <taxon>Lactobacillaceae</taxon>
        <taxon>Lacticaseibacillus</taxon>
    </lineage>
</organism>
<dbReference type="EMBL" id="LKFU01000130">
    <property type="protein sequence ID" value="RND81013.1"/>
    <property type="molecule type" value="Genomic_DNA"/>
</dbReference>
<accession>A0A422LPX8</accession>
<name>A0A422LPX8_LACPA</name>
<evidence type="ECO:0000313" key="1">
    <source>
        <dbReference type="EMBL" id="RND81013.1"/>
    </source>
</evidence>
<gene>
    <name evidence="1" type="ORF">FAM18172_03011</name>
</gene>
<proteinExistence type="predicted"/>
<sequence>MKTFLNVLLIAGSILLLGLLFSKNEWFAVANLVFLALIFAIQRFYGKSHTHE</sequence>
<reference evidence="1 2" key="1">
    <citation type="journal article" date="2018" name="Front. Microbiol.">
        <title>Conversion of Methionine to Cysteine in Lactobacillus paracasei Depends on the Highly Mobile cysK-ctl-cysE Gene Cluster.</title>
        <authorList>
            <person name="Wuthrich D."/>
            <person name="Irmler S."/>
            <person name="Berthoud H."/>
            <person name="Guggenbuhl B."/>
            <person name="Eugster E."/>
            <person name="Bruggmann R."/>
        </authorList>
    </citation>
    <scope>NUCLEOTIDE SEQUENCE [LARGE SCALE GENOMIC DNA]</scope>
    <source>
        <strain evidence="1 2">FAM18172</strain>
    </source>
</reference>
<dbReference type="AlphaFoldDB" id="A0A422LPX8"/>